<dbReference type="InterPro" id="IPR050243">
    <property type="entry name" value="PHP_phosphatase"/>
</dbReference>
<comment type="cofactor">
    <cofactor evidence="1">
        <name>Mg(2+)</name>
        <dbReference type="ChEBI" id="CHEBI:18420"/>
    </cofactor>
</comment>
<evidence type="ECO:0000256" key="1">
    <source>
        <dbReference type="ARBA" id="ARBA00001946"/>
    </source>
</evidence>
<dbReference type="InterPro" id="IPR027421">
    <property type="entry name" value="DNA_pol_lamdba_lyase_dom_sf"/>
</dbReference>
<feature type="domain" description="Helix-hairpin-helix DNA-binding motif class 1" evidence="9">
    <location>
        <begin position="94"/>
        <end position="113"/>
    </location>
</feature>
<dbReference type="InterPro" id="IPR003141">
    <property type="entry name" value="Pol/His_phosphatase_N"/>
</dbReference>
<evidence type="ECO:0000256" key="7">
    <source>
        <dbReference type="ARBA" id="ARBA00022932"/>
    </source>
</evidence>
<dbReference type="InterPro" id="IPR003583">
    <property type="entry name" value="Hlx-hairpin-Hlx_DNA-bd_motif"/>
</dbReference>
<dbReference type="Proteomes" id="UP000315689">
    <property type="component" value="Unassembled WGS sequence"/>
</dbReference>
<dbReference type="CDD" id="cd00141">
    <property type="entry name" value="NT_POLXc"/>
    <property type="match status" value="1"/>
</dbReference>
<dbReference type="GO" id="GO:0042578">
    <property type="term" value="F:phosphoric ester hydrolase activity"/>
    <property type="evidence" value="ECO:0007669"/>
    <property type="project" value="TreeGrafter"/>
</dbReference>
<dbReference type="SUPFAM" id="SSF81301">
    <property type="entry name" value="Nucleotidyltransferase"/>
    <property type="match status" value="1"/>
</dbReference>
<evidence type="ECO:0000259" key="11">
    <source>
        <dbReference type="SMART" id="SM00483"/>
    </source>
</evidence>
<dbReference type="EC" id="2.7.7.7" evidence="2"/>
<dbReference type="NCBIfam" id="NF006375">
    <property type="entry name" value="PRK08609.1"/>
    <property type="match status" value="1"/>
</dbReference>
<dbReference type="Gene3D" id="1.10.150.110">
    <property type="entry name" value="DNA polymerase beta, N-terminal domain-like"/>
    <property type="match status" value="1"/>
</dbReference>
<keyword evidence="5" id="KW-0548">Nucleotidyltransferase</keyword>
<dbReference type="Pfam" id="PF14716">
    <property type="entry name" value="HHH_8"/>
    <property type="match status" value="1"/>
</dbReference>
<feature type="domain" description="Helix-hairpin-helix DNA-binding motif class 1" evidence="9">
    <location>
        <begin position="54"/>
        <end position="73"/>
    </location>
</feature>
<organism evidence="12 13">
    <name type="scientific">Candidatus Berkelbacteria bacterium Licking1014_7</name>
    <dbReference type="NCBI Taxonomy" id="2017147"/>
    <lineage>
        <taxon>Bacteria</taxon>
        <taxon>Candidatus Berkelbacteria</taxon>
    </lineage>
</organism>
<dbReference type="PIRSF" id="PIRSF005047">
    <property type="entry name" value="UCP005047_YshC"/>
    <property type="match status" value="1"/>
</dbReference>
<dbReference type="InterPro" id="IPR004013">
    <property type="entry name" value="PHP_dom"/>
</dbReference>
<feature type="domain" description="DNA-directed DNA polymerase X" evidence="11">
    <location>
        <begin position="1"/>
        <end position="349"/>
    </location>
</feature>
<evidence type="ECO:0000313" key="13">
    <source>
        <dbReference type="Proteomes" id="UP000315689"/>
    </source>
</evidence>
<dbReference type="CDD" id="cd07436">
    <property type="entry name" value="PHP_PolX"/>
    <property type="match status" value="1"/>
</dbReference>
<keyword evidence="6" id="KW-0235">DNA replication</keyword>
<name>A0A554LKF8_9BACT</name>
<sequence>MNNKQISHNLLLIADFLELKNANSFEIRAYQNASRAVEFQTNELYEILSIEGKESLKKIPGIGEKISACIAQLITTGKSVKLEKLKKTIPAVEIEMMAVPGLGPKMTKKLFKLLRPKNLNDLDEKLKNEKNQAKLRKISVLEKTIKKVCQGIKILQSRSCRILLADALIVAEQIVAKLEKLPEIKNVAYAGSLRRRKETVGDIDIIASLKIKNQKSKIKNLNQNSKIIEKFIEIADAKQIIAQGENKASIFTEDKIQIDLEIMPQKEWGSLLHHFTGSKEHNIKLRAFSESQGLSFSEHGFRKIQISKFKSQNDNSKFKINSRIHIYCPTEEKVFQTLGLQFIPPELREGTDEIALAAAGKIPNLVKQSDILGDLQIHSTFSDGKNTILEMAQAAKKIGYKYILMSDHSAGLGITGGINPKNVSRYLRLIRETNQKIRNIRVLIGIEVNIRSDGSLDQTQNFLEKFDIVLGSLHSSLSQEKEKATHRVVSALKNPALHILAHPSGRLIDQRPEISADWNQIFETAKKYHKILEINASPLRLDLSDIYSRQAKKIGVKFAISTDAHSISQLDFMRYGIFQARRGWLASRDIINTLPLPKILKLFRIK</sequence>
<dbReference type="PANTHER" id="PTHR36928">
    <property type="entry name" value="PHOSPHATASE YCDX-RELATED"/>
    <property type="match status" value="1"/>
</dbReference>
<dbReference type="PANTHER" id="PTHR36928:SF1">
    <property type="entry name" value="PHOSPHATASE YCDX-RELATED"/>
    <property type="match status" value="1"/>
</dbReference>
<dbReference type="SMART" id="SM00483">
    <property type="entry name" value="POLXc"/>
    <property type="match status" value="1"/>
</dbReference>
<evidence type="ECO:0000259" key="10">
    <source>
        <dbReference type="SMART" id="SM00481"/>
    </source>
</evidence>
<dbReference type="EMBL" id="VMGK01000003">
    <property type="protein sequence ID" value="TSC93337.1"/>
    <property type="molecule type" value="Genomic_DNA"/>
</dbReference>
<dbReference type="Gene3D" id="3.30.460.10">
    <property type="entry name" value="Beta Polymerase, domain 2"/>
    <property type="match status" value="1"/>
</dbReference>
<dbReference type="GO" id="GO:0008270">
    <property type="term" value="F:zinc ion binding"/>
    <property type="evidence" value="ECO:0007669"/>
    <property type="project" value="TreeGrafter"/>
</dbReference>
<protein>
    <recommendedName>
        <fullName evidence="2">DNA-directed DNA polymerase</fullName>
        <ecNumber evidence="2">2.7.7.7</ecNumber>
    </recommendedName>
</protein>
<dbReference type="InterPro" id="IPR029398">
    <property type="entry name" value="PolB_thumb"/>
</dbReference>
<dbReference type="GO" id="GO:0005829">
    <property type="term" value="C:cytosol"/>
    <property type="evidence" value="ECO:0007669"/>
    <property type="project" value="TreeGrafter"/>
</dbReference>
<dbReference type="GO" id="GO:0003887">
    <property type="term" value="F:DNA-directed DNA polymerase activity"/>
    <property type="evidence" value="ECO:0007669"/>
    <property type="project" value="UniProtKB-KW"/>
</dbReference>
<reference evidence="12 13" key="1">
    <citation type="submission" date="2017-07" db="EMBL/GenBank/DDBJ databases">
        <title>Mechanisms for carbon and nitrogen cycling indicate functional differentiation within the Candidate Phyla Radiation.</title>
        <authorList>
            <person name="Danczak R.E."/>
            <person name="Johnston M.D."/>
            <person name="Kenah C."/>
            <person name="Slattery M."/>
            <person name="Wrighton K.C."/>
            <person name="Wilkins M.J."/>
        </authorList>
    </citation>
    <scope>NUCLEOTIDE SEQUENCE [LARGE SCALE GENOMIC DNA]</scope>
    <source>
        <strain evidence="12">Licking1014_7</strain>
    </source>
</reference>
<accession>A0A554LKF8</accession>
<dbReference type="GO" id="GO:0006281">
    <property type="term" value="P:DNA repair"/>
    <property type="evidence" value="ECO:0007669"/>
    <property type="project" value="InterPro"/>
</dbReference>
<dbReference type="InterPro" id="IPR047967">
    <property type="entry name" value="PolX_PHP"/>
</dbReference>
<dbReference type="InterPro" id="IPR022312">
    <property type="entry name" value="DNA_pol_X"/>
</dbReference>
<dbReference type="InterPro" id="IPR043519">
    <property type="entry name" value="NT_sf"/>
</dbReference>
<proteinExistence type="predicted"/>
<dbReference type="Gene3D" id="1.10.150.20">
    <property type="entry name" value="5' to 3' exonuclease, C-terminal subdomain"/>
    <property type="match status" value="1"/>
</dbReference>
<dbReference type="AlphaFoldDB" id="A0A554LKF8"/>
<evidence type="ECO:0000256" key="8">
    <source>
        <dbReference type="ARBA" id="ARBA00049244"/>
    </source>
</evidence>
<dbReference type="SMART" id="SM00278">
    <property type="entry name" value="HhH1"/>
    <property type="match status" value="2"/>
</dbReference>
<dbReference type="SUPFAM" id="SSF89550">
    <property type="entry name" value="PHP domain-like"/>
    <property type="match status" value="1"/>
</dbReference>
<dbReference type="InterPro" id="IPR002054">
    <property type="entry name" value="DNA-dir_DNA_pol_X"/>
</dbReference>
<evidence type="ECO:0000259" key="9">
    <source>
        <dbReference type="SMART" id="SM00278"/>
    </source>
</evidence>
<evidence type="ECO:0000256" key="5">
    <source>
        <dbReference type="ARBA" id="ARBA00022695"/>
    </source>
</evidence>
<dbReference type="SMART" id="SM00481">
    <property type="entry name" value="POLIIIAc"/>
    <property type="match status" value="1"/>
</dbReference>
<dbReference type="PRINTS" id="PR00869">
    <property type="entry name" value="DNAPOLX"/>
</dbReference>
<comment type="caution">
    <text evidence="12">The sequence shown here is derived from an EMBL/GenBank/DDBJ whole genome shotgun (WGS) entry which is preliminary data.</text>
</comment>
<feature type="domain" description="Polymerase/histidinol phosphatase N-terminal" evidence="10">
    <location>
        <begin position="373"/>
        <end position="452"/>
    </location>
</feature>
<evidence type="ECO:0000256" key="2">
    <source>
        <dbReference type="ARBA" id="ARBA00012417"/>
    </source>
</evidence>
<evidence type="ECO:0000256" key="6">
    <source>
        <dbReference type="ARBA" id="ARBA00022705"/>
    </source>
</evidence>
<dbReference type="InterPro" id="IPR022311">
    <property type="entry name" value="PolX-like"/>
</dbReference>
<dbReference type="Gene3D" id="3.30.210.10">
    <property type="entry name" value="DNA polymerase, thumb domain"/>
    <property type="match status" value="1"/>
</dbReference>
<keyword evidence="3" id="KW-0237">DNA synthesis</keyword>
<dbReference type="Pfam" id="PF14791">
    <property type="entry name" value="DNA_pol_B_thumb"/>
    <property type="match status" value="1"/>
</dbReference>
<dbReference type="Pfam" id="PF02811">
    <property type="entry name" value="PHP"/>
    <property type="match status" value="1"/>
</dbReference>
<dbReference type="InterPro" id="IPR016195">
    <property type="entry name" value="Pol/histidinol_Pase-like"/>
</dbReference>
<evidence type="ECO:0000256" key="4">
    <source>
        <dbReference type="ARBA" id="ARBA00022679"/>
    </source>
</evidence>
<dbReference type="Gene3D" id="3.20.20.140">
    <property type="entry name" value="Metal-dependent hydrolases"/>
    <property type="match status" value="1"/>
</dbReference>
<dbReference type="GO" id="GO:0003677">
    <property type="term" value="F:DNA binding"/>
    <property type="evidence" value="ECO:0007669"/>
    <property type="project" value="InterPro"/>
</dbReference>
<dbReference type="InterPro" id="IPR037160">
    <property type="entry name" value="DNA_Pol_thumb_sf"/>
</dbReference>
<evidence type="ECO:0000313" key="12">
    <source>
        <dbReference type="EMBL" id="TSC93337.1"/>
    </source>
</evidence>
<comment type="catalytic activity">
    <reaction evidence="8">
        <text>DNA(n) + a 2'-deoxyribonucleoside 5'-triphosphate = DNA(n+1) + diphosphate</text>
        <dbReference type="Rhea" id="RHEA:22508"/>
        <dbReference type="Rhea" id="RHEA-COMP:17339"/>
        <dbReference type="Rhea" id="RHEA-COMP:17340"/>
        <dbReference type="ChEBI" id="CHEBI:33019"/>
        <dbReference type="ChEBI" id="CHEBI:61560"/>
        <dbReference type="ChEBI" id="CHEBI:173112"/>
        <dbReference type="EC" id="2.7.7.7"/>
    </reaction>
</comment>
<keyword evidence="4" id="KW-0808">Transferase</keyword>
<dbReference type="SUPFAM" id="SSF47802">
    <property type="entry name" value="DNA polymerase beta, N-terminal domain-like"/>
    <property type="match status" value="1"/>
</dbReference>
<gene>
    <name evidence="12" type="ORF">CEN89_120</name>
</gene>
<keyword evidence="7" id="KW-0239">DNA-directed DNA polymerase</keyword>
<evidence type="ECO:0000256" key="3">
    <source>
        <dbReference type="ARBA" id="ARBA00022634"/>
    </source>
</evidence>
<dbReference type="InterPro" id="IPR010996">
    <property type="entry name" value="HHH_MUS81"/>
</dbReference>